<dbReference type="EMBL" id="FOHX01000004">
    <property type="protein sequence ID" value="SET77178.1"/>
    <property type="molecule type" value="Genomic_DNA"/>
</dbReference>
<keyword evidence="2" id="KW-1185">Reference proteome</keyword>
<dbReference type="Proteomes" id="UP000199361">
    <property type="component" value="Unassembled WGS sequence"/>
</dbReference>
<gene>
    <name evidence="1" type="ORF">SAMN05421811_10458</name>
</gene>
<protein>
    <recommendedName>
        <fullName evidence="3">Restriction endonuclease</fullName>
    </recommendedName>
</protein>
<dbReference type="AlphaFoldDB" id="A0A1I0H0X8"/>
<sequence length="298" mass="32980">MDAVILRAGNANLDILSDICYESGVTEARVISNSVADRMAEHSDVRPDIAIGVLDPDEFLGAKQADGTGFTNADVLLRVGMLLERRVPALLIAPPAFRVSQSLPSLIAITSELNDSETLKIHLWAFLATLPEMHRGDFSWRDSDLRLINANRLLKILRQHTQPGFAMYRLAEELVEEILRQSGASFVKKPRPGPSGGFDFAIIPSRDSQDIILIEVQTGNVSTGRLREAEEKLKHAVRERQAKLGIVVYWDREGRLFPAREEVSQVARVSLEELIQSLGTRELTEVIGRIASSSPGHV</sequence>
<accession>A0A1I0H0X8</accession>
<evidence type="ECO:0000313" key="2">
    <source>
        <dbReference type="Proteomes" id="UP000199361"/>
    </source>
</evidence>
<organism evidence="1 2">
    <name type="scientific">Nonomuraea wenchangensis</name>
    <dbReference type="NCBI Taxonomy" id="568860"/>
    <lineage>
        <taxon>Bacteria</taxon>
        <taxon>Bacillati</taxon>
        <taxon>Actinomycetota</taxon>
        <taxon>Actinomycetes</taxon>
        <taxon>Streptosporangiales</taxon>
        <taxon>Streptosporangiaceae</taxon>
        <taxon>Nonomuraea</taxon>
    </lineage>
</organism>
<proteinExistence type="predicted"/>
<name>A0A1I0H0X8_9ACTN</name>
<reference evidence="1 2" key="1">
    <citation type="submission" date="2016-10" db="EMBL/GenBank/DDBJ databases">
        <authorList>
            <person name="de Groot N.N."/>
        </authorList>
    </citation>
    <scope>NUCLEOTIDE SEQUENCE [LARGE SCALE GENOMIC DNA]</scope>
    <source>
        <strain evidence="1 2">CGMCC 4.5598</strain>
    </source>
</reference>
<evidence type="ECO:0000313" key="1">
    <source>
        <dbReference type="EMBL" id="SET77178.1"/>
    </source>
</evidence>
<evidence type="ECO:0008006" key="3">
    <source>
        <dbReference type="Google" id="ProtNLM"/>
    </source>
</evidence>